<dbReference type="SUPFAM" id="SSF52833">
    <property type="entry name" value="Thioredoxin-like"/>
    <property type="match status" value="1"/>
</dbReference>
<feature type="domain" description="GST N-terminal" evidence="2">
    <location>
        <begin position="1"/>
        <end position="82"/>
    </location>
</feature>
<dbReference type="GO" id="GO:0004364">
    <property type="term" value="F:glutathione transferase activity"/>
    <property type="evidence" value="ECO:0007669"/>
    <property type="project" value="UniProtKB-EC"/>
</dbReference>
<protein>
    <submittedName>
        <fullName evidence="4">Glutathione S-transferase epsilon</fullName>
        <ecNumber evidence="4">2.5.1.18</ecNumber>
    </submittedName>
</protein>
<evidence type="ECO:0000313" key="4">
    <source>
        <dbReference type="EMBL" id="AIL23542.1"/>
    </source>
</evidence>
<organism evidence="4">
    <name type="scientific">Tenebrio molitor</name>
    <name type="common">Yellow mealworm beetle</name>
    <dbReference type="NCBI Taxonomy" id="7067"/>
    <lineage>
        <taxon>Eukaryota</taxon>
        <taxon>Metazoa</taxon>
        <taxon>Ecdysozoa</taxon>
        <taxon>Arthropoda</taxon>
        <taxon>Hexapoda</taxon>
        <taxon>Insecta</taxon>
        <taxon>Pterygota</taxon>
        <taxon>Neoptera</taxon>
        <taxon>Endopterygota</taxon>
        <taxon>Coleoptera</taxon>
        <taxon>Polyphaga</taxon>
        <taxon>Cucujiformia</taxon>
        <taxon>Tenebrionidae</taxon>
        <taxon>Tenebrio</taxon>
    </lineage>
</organism>
<dbReference type="PROSITE" id="PS50405">
    <property type="entry name" value="GST_CTER"/>
    <property type="match status" value="1"/>
</dbReference>
<gene>
    <name evidence="4" type="primary">GSTe10</name>
</gene>
<dbReference type="InterPro" id="IPR036249">
    <property type="entry name" value="Thioredoxin-like_sf"/>
</dbReference>
<dbReference type="InterPro" id="IPR004045">
    <property type="entry name" value="Glutathione_S-Trfase_N"/>
</dbReference>
<dbReference type="CDD" id="cd03177">
    <property type="entry name" value="GST_C_Delta_Epsilon"/>
    <property type="match status" value="1"/>
</dbReference>
<dbReference type="PROSITE" id="PS50404">
    <property type="entry name" value="GST_NTER"/>
    <property type="match status" value="1"/>
</dbReference>
<dbReference type="InterPro" id="IPR040079">
    <property type="entry name" value="Glutathione_S-Trfase"/>
</dbReference>
<dbReference type="InterPro" id="IPR010987">
    <property type="entry name" value="Glutathione-S-Trfase_C-like"/>
</dbReference>
<dbReference type="Pfam" id="PF13409">
    <property type="entry name" value="GST_N_2"/>
    <property type="match status" value="1"/>
</dbReference>
<evidence type="ECO:0000259" key="2">
    <source>
        <dbReference type="PROSITE" id="PS50404"/>
    </source>
</evidence>
<dbReference type="CDD" id="cd03045">
    <property type="entry name" value="GST_N_Delta_Epsilon"/>
    <property type="match status" value="1"/>
</dbReference>
<dbReference type="Gene3D" id="3.40.30.10">
    <property type="entry name" value="Glutaredoxin"/>
    <property type="match status" value="1"/>
</dbReference>
<dbReference type="GO" id="GO:0006749">
    <property type="term" value="P:glutathione metabolic process"/>
    <property type="evidence" value="ECO:0007669"/>
    <property type="project" value="TreeGrafter"/>
</dbReference>
<dbReference type="Gene3D" id="1.20.1050.10">
    <property type="match status" value="1"/>
</dbReference>
<dbReference type="SFLD" id="SFLDG01153">
    <property type="entry name" value="Main.4:_Theta-like"/>
    <property type="match status" value="1"/>
</dbReference>
<dbReference type="SFLD" id="SFLDG00358">
    <property type="entry name" value="Main_(cytGST)"/>
    <property type="match status" value="1"/>
</dbReference>
<accession>A0A077D007</accession>
<name>A0A077D007_TENMO</name>
<dbReference type="InterPro" id="IPR036282">
    <property type="entry name" value="Glutathione-S-Trfase_C_sf"/>
</dbReference>
<dbReference type="EMBL" id="KJ868741">
    <property type="protein sequence ID" value="AIL23542.1"/>
    <property type="molecule type" value="mRNA"/>
</dbReference>
<sequence>MAPILYMQNFSGPVRSVLLTAAALGIKLQHKIIDLSKQEHLTDSFLKLNPQHTIPTLDDNGTVIWDSHAINAYLVEKYGKDDQLYPKDLAKRALVDQRLHFDSGLIFSWLRNIARGMKYKGRKTLTEDQIEGLENGYGHLDTFLKGNPWVTGNTITIADFSLIANVTSLDVLYPVDPTRFSNVKAWMTRASSLPYYDVNVEGLDSFKRMFKALMS</sequence>
<dbReference type="PANTHER" id="PTHR43969">
    <property type="entry name" value="GLUTATHIONE S TRANSFERASE D10, ISOFORM A-RELATED"/>
    <property type="match status" value="1"/>
</dbReference>
<dbReference type="FunFam" id="1.20.1050.10:FF:000007">
    <property type="entry name" value="Glutathione S-transferase 1-1"/>
    <property type="match status" value="1"/>
</dbReference>
<dbReference type="Pfam" id="PF13410">
    <property type="entry name" value="GST_C_2"/>
    <property type="match status" value="1"/>
</dbReference>
<comment type="subunit">
    <text evidence="1">Homodimer.</text>
</comment>
<feature type="domain" description="GST C-terminal" evidence="3">
    <location>
        <begin position="88"/>
        <end position="213"/>
    </location>
</feature>
<dbReference type="SFLD" id="SFLDS00019">
    <property type="entry name" value="Glutathione_Transferase_(cytos"/>
    <property type="match status" value="1"/>
</dbReference>
<proteinExistence type="evidence at transcript level"/>
<dbReference type="FunFam" id="3.40.30.10:FF:000034">
    <property type="entry name" value="glutathione S-transferase 1"/>
    <property type="match status" value="1"/>
</dbReference>
<dbReference type="AlphaFoldDB" id="A0A077D007"/>
<dbReference type="PANTHER" id="PTHR43969:SF8">
    <property type="entry name" value="GLUTATHIONE S TRANSFERASE E13, ISOFORM A-RELATED"/>
    <property type="match status" value="1"/>
</dbReference>
<evidence type="ECO:0000256" key="1">
    <source>
        <dbReference type="ARBA" id="ARBA00011738"/>
    </source>
</evidence>
<evidence type="ECO:0000259" key="3">
    <source>
        <dbReference type="PROSITE" id="PS50405"/>
    </source>
</evidence>
<keyword evidence="4" id="KW-0808">Transferase</keyword>
<dbReference type="EC" id="2.5.1.18" evidence="4"/>
<dbReference type="SUPFAM" id="SSF47616">
    <property type="entry name" value="GST C-terminal domain-like"/>
    <property type="match status" value="1"/>
</dbReference>
<reference evidence="4" key="1">
    <citation type="submission" date="2014-05" db="EMBL/GenBank/DDBJ databases">
        <title>Identification of putative glutathione S-transferase genes from Tenebrio molitor.</title>
        <authorList>
            <person name="Liu S."/>
        </authorList>
    </citation>
    <scope>NUCLEOTIDE SEQUENCE</scope>
    <source>
        <strain evidence="4">AAU-P</strain>
    </source>
</reference>